<dbReference type="Gene3D" id="3.40.50.2000">
    <property type="entry name" value="Glycogen Phosphorylase B"/>
    <property type="match status" value="2"/>
</dbReference>
<dbReference type="GO" id="GO:0016757">
    <property type="term" value="F:glycosyltransferase activity"/>
    <property type="evidence" value="ECO:0007669"/>
    <property type="project" value="UniProtKB-ARBA"/>
</dbReference>
<feature type="domain" description="Glycosyltransferase subfamily 4-like N-terminal" evidence="1">
    <location>
        <begin position="22"/>
        <end position="201"/>
    </location>
</feature>
<organism evidence="2 3">
    <name type="scientific">Thermogemmata fonticola</name>
    <dbReference type="NCBI Taxonomy" id="2755323"/>
    <lineage>
        <taxon>Bacteria</taxon>
        <taxon>Pseudomonadati</taxon>
        <taxon>Planctomycetota</taxon>
        <taxon>Planctomycetia</taxon>
        <taxon>Gemmatales</taxon>
        <taxon>Gemmataceae</taxon>
        <taxon>Thermogemmata</taxon>
    </lineage>
</organism>
<sequence length="391" mass="44252">MSPLRIVLVMIEAPVPFGNAAARWFYVLLRELTARGHQVTALAACSKASEMEEARQLFPAPQYDLRLYPFPQRRGWRAKLATLRRPYSYMFSETLQEDLRAELARGFDILHLEQLWSGWLGLEHCERALVNVHHLVQIDLEQVHPDTLRGRFDRALMLQAERRLLRRLRHFRACTERLVPRIRQLNPQARITTIPVGLDASLYPYIADDQRSGEPVVSIIGNMGWYPTSSAARRLLDRLWPAIKKRVPTARLQIVGWNAKSVLRGYLGQPDVSIEENVPDTRPYFERTAVLLYAPARGSGMKIKILEAFAYGVPVVTTAEGVEGLPAQDGLQAGICDEDAGLIERTVALLKDPAAQNRQRAAARQLLETHCHPQVTGSALEALYQQMLAER</sequence>
<dbReference type="Pfam" id="PF13439">
    <property type="entry name" value="Glyco_transf_4"/>
    <property type="match status" value="1"/>
</dbReference>
<comment type="caution">
    <text evidence="2">The sequence shown here is derived from an EMBL/GenBank/DDBJ whole genome shotgun (WGS) entry which is preliminary data.</text>
</comment>
<proteinExistence type="predicted"/>
<dbReference type="AlphaFoldDB" id="A0A7V8VDH8"/>
<dbReference type="Pfam" id="PF13692">
    <property type="entry name" value="Glyco_trans_1_4"/>
    <property type="match status" value="1"/>
</dbReference>
<evidence type="ECO:0000313" key="2">
    <source>
        <dbReference type="EMBL" id="MBA2226055.1"/>
    </source>
</evidence>
<dbReference type="CDD" id="cd03801">
    <property type="entry name" value="GT4_PimA-like"/>
    <property type="match status" value="1"/>
</dbReference>
<gene>
    <name evidence="2" type="ORF">H0921_07755</name>
</gene>
<keyword evidence="3" id="KW-1185">Reference proteome</keyword>
<accession>A0A7V8VDH8</accession>
<reference evidence="2 3" key="1">
    <citation type="submission" date="2020-07" db="EMBL/GenBank/DDBJ databases">
        <title>Thermogemmata thermophila gen. nov., sp. nov., a novel moderate thermophilic planctomycete from a Kamchatka hot spring.</title>
        <authorList>
            <person name="Elcheninov A.G."/>
            <person name="Podosokorskaya O.A."/>
            <person name="Kovaleva O.L."/>
            <person name="Novikov A."/>
            <person name="Bonch-Osmolovskaya E.A."/>
            <person name="Toshchakov S.V."/>
            <person name="Kublanov I.V."/>
        </authorList>
    </citation>
    <scope>NUCLEOTIDE SEQUENCE [LARGE SCALE GENOMIC DNA]</scope>
    <source>
        <strain evidence="2 3">2918</strain>
    </source>
</reference>
<evidence type="ECO:0000259" key="1">
    <source>
        <dbReference type="Pfam" id="PF13439"/>
    </source>
</evidence>
<evidence type="ECO:0000313" key="3">
    <source>
        <dbReference type="Proteomes" id="UP000542342"/>
    </source>
</evidence>
<dbReference type="RefSeq" id="WP_194537487.1">
    <property type="nucleotide sequence ID" value="NZ_JACEFB010000004.1"/>
</dbReference>
<dbReference type="SUPFAM" id="SSF53756">
    <property type="entry name" value="UDP-Glycosyltransferase/glycogen phosphorylase"/>
    <property type="match status" value="1"/>
</dbReference>
<keyword evidence="2" id="KW-0808">Transferase</keyword>
<dbReference type="Proteomes" id="UP000542342">
    <property type="component" value="Unassembled WGS sequence"/>
</dbReference>
<dbReference type="InterPro" id="IPR028098">
    <property type="entry name" value="Glyco_trans_4-like_N"/>
</dbReference>
<dbReference type="PANTHER" id="PTHR12526">
    <property type="entry name" value="GLYCOSYLTRANSFERASE"/>
    <property type="match status" value="1"/>
</dbReference>
<dbReference type="EMBL" id="JACEFB010000004">
    <property type="protein sequence ID" value="MBA2226055.1"/>
    <property type="molecule type" value="Genomic_DNA"/>
</dbReference>
<name>A0A7V8VDH8_9BACT</name>
<protein>
    <submittedName>
        <fullName evidence="2">Glycosyltransferase</fullName>
    </submittedName>
</protein>